<evidence type="ECO:0000256" key="1">
    <source>
        <dbReference type="ARBA" id="ARBA00004370"/>
    </source>
</evidence>
<feature type="domain" description="G-protein coupled receptors family 1 profile" evidence="7">
    <location>
        <begin position="31"/>
        <end position="278"/>
    </location>
</feature>
<protein>
    <submittedName>
        <fullName evidence="9">G_PROTEIN_RECEP_F1_2 domain-containing protein</fullName>
    </submittedName>
</protein>
<dbReference type="GO" id="GO:0016020">
    <property type="term" value="C:membrane"/>
    <property type="evidence" value="ECO:0007669"/>
    <property type="project" value="UniProtKB-SubCell"/>
</dbReference>
<dbReference type="WBParaSite" id="PTRK_0001366150.1">
    <property type="protein sequence ID" value="PTRK_0001366150.1"/>
    <property type="gene ID" value="PTRK_0001366150"/>
</dbReference>
<dbReference type="InterPro" id="IPR000276">
    <property type="entry name" value="GPCR_Rhodpsn"/>
</dbReference>
<evidence type="ECO:0000256" key="2">
    <source>
        <dbReference type="ARBA" id="ARBA00022692"/>
    </source>
</evidence>
<name>A0A0N4ZXY9_PARTI</name>
<dbReference type="SMART" id="SM01381">
    <property type="entry name" value="7TM_GPCR_Srsx"/>
    <property type="match status" value="1"/>
</dbReference>
<dbReference type="STRING" id="131310.A0A0N4ZXY9"/>
<dbReference type="PANTHER" id="PTHR23360">
    <property type="entry name" value="G-PROTEIN COUPLED RECEPTORS FAMILY 1 PROFILE DOMAIN-CONTAINING PROTEIN-RELATED"/>
    <property type="match status" value="1"/>
</dbReference>
<dbReference type="PROSITE" id="PS50262">
    <property type="entry name" value="G_PROTEIN_RECEP_F1_2"/>
    <property type="match status" value="1"/>
</dbReference>
<comment type="subcellular location">
    <subcellularLocation>
        <location evidence="1">Membrane</location>
    </subcellularLocation>
</comment>
<feature type="transmembrane region" description="Helical" evidence="6">
    <location>
        <begin position="215"/>
        <end position="238"/>
    </location>
</feature>
<dbReference type="Gene3D" id="1.20.1070.10">
    <property type="entry name" value="Rhodopsin 7-helix transmembrane proteins"/>
    <property type="match status" value="1"/>
</dbReference>
<keyword evidence="5" id="KW-0807">Transducer</keyword>
<dbReference type="InterPro" id="IPR047130">
    <property type="entry name" value="7TM_GPCR_Srsx_nematod"/>
</dbReference>
<dbReference type="PRINTS" id="PR00237">
    <property type="entry name" value="GPCRRHODOPSN"/>
</dbReference>
<keyword evidence="4 6" id="KW-0472">Membrane</keyword>
<reference evidence="9" key="1">
    <citation type="submission" date="2017-02" db="UniProtKB">
        <authorList>
            <consortium name="WormBaseParasite"/>
        </authorList>
    </citation>
    <scope>IDENTIFICATION</scope>
</reference>
<keyword evidence="3 6" id="KW-1133">Transmembrane helix</keyword>
<keyword evidence="8" id="KW-1185">Reference proteome</keyword>
<evidence type="ECO:0000256" key="5">
    <source>
        <dbReference type="RuleBase" id="RU000688"/>
    </source>
</evidence>
<feature type="transmembrane region" description="Helical" evidence="6">
    <location>
        <begin position="258"/>
        <end position="278"/>
    </location>
</feature>
<dbReference type="InterPro" id="IPR019424">
    <property type="entry name" value="7TM_GPCR_Srsx"/>
</dbReference>
<feature type="transmembrane region" description="Helical" evidence="6">
    <location>
        <begin position="86"/>
        <end position="108"/>
    </location>
</feature>
<keyword evidence="2 5" id="KW-0812">Transmembrane</keyword>
<feature type="transmembrane region" description="Helical" evidence="6">
    <location>
        <begin position="128"/>
        <end position="150"/>
    </location>
</feature>
<comment type="similarity">
    <text evidence="5">Belongs to the G-protein coupled receptor 1 family.</text>
</comment>
<dbReference type="Proteomes" id="UP000038045">
    <property type="component" value="Unplaced"/>
</dbReference>
<evidence type="ECO:0000313" key="8">
    <source>
        <dbReference type="Proteomes" id="UP000038045"/>
    </source>
</evidence>
<dbReference type="SUPFAM" id="SSF81321">
    <property type="entry name" value="Family A G protein-coupled receptor-like"/>
    <property type="match status" value="1"/>
</dbReference>
<dbReference type="PROSITE" id="PS00237">
    <property type="entry name" value="G_PROTEIN_RECEP_F1_1"/>
    <property type="match status" value="1"/>
</dbReference>
<sequence>MVNDTITQSFETLYILVYLSVFIIGIFGFIGNIFIIHATIVYKNLQTKCFILLGILAALDGLNILFEIASGILLVSRKFFYRKTCFQILCVYLTTIQMDSFLMLSIAFDRFLSLYFPIYYTQISQLSYILCILIFSLVPGIVLTLLNYFVKSNDILTRCNIITVQIGYTVYVWNMSSLIVSILIIIIYLICYFGLKYKVCQAKKKNKNGLLSTTLFQYSISMKTLSVLIITFCFSWFLGKAFTAIILEMPIQDNYKNALNSLGVIPSMFCYSYNYYIYFWRSKEYRKAFTNQLLVIIPCLKKYLDKKKYTNVVVVGTQFGKKICVKNFK</sequence>
<evidence type="ECO:0000313" key="9">
    <source>
        <dbReference type="WBParaSite" id="PTRK_0001366150.1"/>
    </source>
</evidence>
<dbReference type="InterPro" id="IPR017452">
    <property type="entry name" value="GPCR_Rhodpsn_7TM"/>
</dbReference>
<evidence type="ECO:0000256" key="3">
    <source>
        <dbReference type="ARBA" id="ARBA00022989"/>
    </source>
</evidence>
<feature type="transmembrane region" description="Helical" evidence="6">
    <location>
        <begin position="170"/>
        <end position="195"/>
    </location>
</feature>
<evidence type="ECO:0000256" key="4">
    <source>
        <dbReference type="ARBA" id="ARBA00023136"/>
    </source>
</evidence>
<accession>A0A0N4ZXY9</accession>
<feature type="transmembrane region" description="Helical" evidence="6">
    <location>
        <begin position="50"/>
        <end position="74"/>
    </location>
</feature>
<organism evidence="8 9">
    <name type="scientific">Parastrongyloides trichosuri</name>
    <name type="common">Possum-specific nematode worm</name>
    <dbReference type="NCBI Taxonomy" id="131310"/>
    <lineage>
        <taxon>Eukaryota</taxon>
        <taxon>Metazoa</taxon>
        <taxon>Ecdysozoa</taxon>
        <taxon>Nematoda</taxon>
        <taxon>Chromadorea</taxon>
        <taxon>Rhabditida</taxon>
        <taxon>Tylenchina</taxon>
        <taxon>Panagrolaimomorpha</taxon>
        <taxon>Strongyloidoidea</taxon>
        <taxon>Strongyloididae</taxon>
        <taxon>Parastrongyloides</taxon>
    </lineage>
</organism>
<feature type="transmembrane region" description="Helical" evidence="6">
    <location>
        <begin position="12"/>
        <end position="38"/>
    </location>
</feature>
<dbReference type="Pfam" id="PF10320">
    <property type="entry name" value="7TM_GPCR_Srsx"/>
    <property type="match status" value="1"/>
</dbReference>
<dbReference type="PANTHER" id="PTHR23360:SF37">
    <property type="entry name" value="G-PROTEIN COUPLED RECEPTORS FAMILY 1 PROFILE DOMAIN-CONTAINING PROTEIN"/>
    <property type="match status" value="1"/>
</dbReference>
<keyword evidence="5" id="KW-0297">G-protein coupled receptor</keyword>
<dbReference type="AlphaFoldDB" id="A0A0N4ZXY9"/>
<dbReference type="GO" id="GO:0004930">
    <property type="term" value="F:G protein-coupled receptor activity"/>
    <property type="evidence" value="ECO:0007669"/>
    <property type="project" value="UniProtKB-KW"/>
</dbReference>
<keyword evidence="5" id="KW-0675">Receptor</keyword>
<evidence type="ECO:0000259" key="7">
    <source>
        <dbReference type="PROSITE" id="PS50262"/>
    </source>
</evidence>
<proteinExistence type="inferred from homology"/>
<evidence type="ECO:0000256" key="6">
    <source>
        <dbReference type="SAM" id="Phobius"/>
    </source>
</evidence>